<dbReference type="Proteomes" id="UP000786183">
    <property type="component" value="Unassembled WGS sequence"/>
</dbReference>
<dbReference type="RefSeq" id="WP_172232059.1">
    <property type="nucleotide sequence ID" value="NZ_CP035946.1"/>
</dbReference>
<dbReference type="PROSITE" id="PS51202">
    <property type="entry name" value="RCK_C"/>
    <property type="match status" value="1"/>
</dbReference>
<organism evidence="2 3">
    <name type="scientific">Campylobacter canadensis</name>
    <dbReference type="NCBI Taxonomy" id="449520"/>
    <lineage>
        <taxon>Bacteria</taxon>
        <taxon>Pseudomonadati</taxon>
        <taxon>Campylobacterota</taxon>
        <taxon>Epsilonproteobacteria</taxon>
        <taxon>Campylobacterales</taxon>
        <taxon>Campylobacteraceae</taxon>
        <taxon>Campylobacter</taxon>
    </lineage>
</organism>
<accession>A0ABS7WR01</accession>
<evidence type="ECO:0000313" key="3">
    <source>
        <dbReference type="Proteomes" id="UP000786183"/>
    </source>
</evidence>
<reference evidence="2 3" key="1">
    <citation type="submission" date="2020-07" db="EMBL/GenBank/DDBJ databases">
        <title>Transfer of Campylobacter canadensis to the novel genus Avispirillum gen. nov., that also includes two novel species recovered from migratory waterfowl: Avispirillum anseris sp. nov. and Avispirillum brantae sp. nov.</title>
        <authorList>
            <person name="Miller W.G."/>
            <person name="Chapman M.H."/>
            <person name="Yee E."/>
            <person name="Inglis G.D."/>
        </authorList>
    </citation>
    <scope>NUCLEOTIDE SEQUENCE [LARGE SCALE GENOMIC DNA]</scope>
    <source>
        <strain evidence="2 3">L283</strain>
    </source>
</reference>
<sequence>MKKILILAQKSIANDFLNEIDNLKDKKEYILISQDEFNLKSNFTYKKLDPTNIARIKPLLINENIEQAYILLEDEEEIRLAYDGVRSIFLHLHIILCSSLDYYANDSFCTLIQPNKMLCNHLIDLLPNVPMIARYIGLAKGEIMQVRVPDGSIYANKHISSISQEFYKIALIYRNNEYILPSANTQILQNDKLLLVGDPNFLNLVFSRIKGQVGQFPSPYADMICCIIDMNLKEDEVIKLINTSLLLHAKSNSSNLLFYVLNPTLNKALDKLNNLNTSSIKVKFFYEKTSLKNIVMDFTNNYSGIFVLNKDMFYKNMTLFYKSALPILKIGKKDFSQLKQIACISSGSLGVENLSSVILDFSLLFSLEASIFYFDQQRMPSKNLIEHINTQSSFFNAKLDLIEFKNLNPIFHFKNNLDILQCLGFDKSMLKNSTFKYFKNDFSKLHKSLEDNYQLYIPYF</sequence>
<proteinExistence type="predicted"/>
<dbReference type="Gene3D" id="3.30.70.1450">
    <property type="entry name" value="Regulator of K+ conductance, C-terminal domain"/>
    <property type="match status" value="1"/>
</dbReference>
<gene>
    <name evidence="2" type="ORF">AVCANL283_00010</name>
</gene>
<dbReference type="InterPro" id="IPR006037">
    <property type="entry name" value="RCK_C"/>
</dbReference>
<keyword evidence="3" id="KW-1185">Reference proteome</keyword>
<dbReference type="SUPFAM" id="SSF116726">
    <property type="entry name" value="TrkA C-terminal domain-like"/>
    <property type="match status" value="1"/>
</dbReference>
<evidence type="ECO:0000313" key="2">
    <source>
        <dbReference type="EMBL" id="MBZ7986494.1"/>
    </source>
</evidence>
<dbReference type="InterPro" id="IPR036721">
    <property type="entry name" value="RCK_C_sf"/>
</dbReference>
<protein>
    <recommendedName>
        <fullName evidence="1">RCK C-terminal domain-containing protein</fullName>
    </recommendedName>
</protein>
<dbReference type="EMBL" id="JACGBB010000001">
    <property type="protein sequence ID" value="MBZ7986494.1"/>
    <property type="molecule type" value="Genomic_DNA"/>
</dbReference>
<feature type="domain" description="RCK C-terminal" evidence="1">
    <location>
        <begin position="130"/>
        <end position="211"/>
    </location>
</feature>
<dbReference type="Pfam" id="PF02080">
    <property type="entry name" value="TrkA_C"/>
    <property type="match status" value="1"/>
</dbReference>
<comment type="caution">
    <text evidence="2">The sequence shown here is derived from an EMBL/GenBank/DDBJ whole genome shotgun (WGS) entry which is preliminary data.</text>
</comment>
<name>A0ABS7WR01_9BACT</name>
<evidence type="ECO:0000259" key="1">
    <source>
        <dbReference type="PROSITE" id="PS51202"/>
    </source>
</evidence>